<dbReference type="Gene3D" id="3.60.130.30">
    <property type="match status" value="1"/>
</dbReference>
<accession>A0AAD6S4M9</accession>
<keyword evidence="2" id="KW-0472">Membrane</keyword>
<keyword evidence="4" id="KW-1185">Reference proteome</keyword>
<feature type="region of interest" description="Disordered" evidence="1">
    <location>
        <begin position="88"/>
        <end position="144"/>
    </location>
</feature>
<dbReference type="EMBL" id="JARJCM010000241">
    <property type="protein sequence ID" value="KAJ7021139.1"/>
    <property type="molecule type" value="Genomic_DNA"/>
</dbReference>
<gene>
    <name evidence="3" type="ORF">C8F04DRAFT_274013</name>
</gene>
<keyword evidence="2" id="KW-1133">Transmembrane helix</keyword>
<keyword evidence="2" id="KW-0812">Transmembrane</keyword>
<comment type="caution">
    <text evidence="3">The sequence shown here is derived from an EMBL/GenBank/DDBJ whole genome shotgun (WGS) entry which is preliminary data.</text>
</comment>
<dbReference type="AlphaFoldDB" id="A0AAD6S4M9"/>
<proteinExistence type="predicted"/>
<dbReference type="Proteomes" id="UP001218188">
    <property type="component" value="Unassembled WGS sequence"/>
</dbReference>
<feature type="transmembrane region" description="Helical" evidence="2">
    <location>
        <begin position="351"/>
        <end position="370"/>
    </location>
</feature>
<evidence type="ECO:0000313" key="3">
    <source>
        <dbReference type="EMBL" id="KAJ7021139.1"/>
    </source>
</evidence>
<evidence type="ECO:0000256" key="2">
    <source>
        <dbReference type="SAM" id="Phobius"/>
    </source>
</evidence>
<reference evidence="3" key="1">
    <citation type="submission" date="2023-03" db="EMBL/GenBank/DDBJ databases">
        <title>Massive genome expansion in bonnet fungi (Mycena s.s.) driven by repeated elements and novel gene families across ecological guilds.</title>
        <authorList>
            <consortium name="Lawrence Berkeley National Laboratory"/>
            <person name="Harder C.B."/>
            <person name="Miyauchi S."/>
            <person name="Viragh M."/>
            <person name="Kuo A."/>
            <person name="Thoen E."/>
            <person name="Andreopoulos B."/>
            <person name="Lu D."/>
            <person name="Skrede I."/>
            <person name="Drula E."/>
            <person name="Henrissat B."/>
            <person name="Morin E."/>
            <person name="Kohler A."/>
            <person name="Barry K."/>
            <person name="LaButti K."/>
            <person name="Morin E."/>
            <person name="Salamov A."/>
            <person name="Lipzen A."/>
            <person name="Mereny Z."/>
            <person name="Hegedus B."/>
            <person name="Baldrian P."/>
            <person name="Stursova M."/>
            <person name="Weitz H."/>
            <person name="Taylor A."/>
            <person name="Grigoriev I.V."/>
            <person name="Nagy L.G."/>
            <person name="Martin F."/>
            <person name="Kauserud H."/>
        </authorList>
    </citation>
    <scope>NUCLEOTIDE SEQUENCE</scope>
    <source>
        <strain evidence="3">CBHHK200</strain>
    </source>
</reference>
<feature type="compositionally biased region" description="Basic residues" evidence="1">
    <location>
        <begin position="124"/>
        <end position="133"/>
    </location>
</feature>
<evidence type="ECO:0000256" key="1">
    <source>
        <dbReference type="SAM" id="MobiDB-lite"/>
    </source>
</evidence>
<evidence type="ECO:0000313" key="4">
    <source>
        <dbReference type="Proteomes" id="UP001218188"/>
    </source>
</evidence>
<sequence length="507" mass="57283">MFRVPVWNFKRGFLPHHQHDRKKKIIRKMNWLRGMASNISTAVKVENVRLEDILTSHADQLREMEADDPPLEPRPAFTFTEEGFSGIEKETRKRPRWNSLNTDIAPSATAADPSVSTRAEEKKRQKRKNRAVRRAAAQKVDGHQVKQRGLERVIEAQAISSEISLERHSIPVAASGWMGRRDTAILNAAAATEKKAALKDPRFRIIKADPAGSGKVVIDADNRVFILAVPRPAGEKDWNKVTEDASKAVDNAAKEIFGQNYNQDVPTSYGDSPRRGPHLAQHVGLGMGGGQQEPMPFAMHDSVRRICAGLFMNTAILRLLGFANCLFQTYAPRLYMHYFDVMTALLEWNSALFPLCALSMCLFASTTFNFGPRTVTFPHLDFLNLAWGWCFITALGWFNHELGGHLILWDLWLIIEFPPGMTIAIPSAILRHSNVSIQQHEKRFSITQYTSAGIFRFVDNGFKTNVTLEQEMSQEEAQAWAEAAKVRYAEGVKMYSTLDELRQRAFM</sequence>
<protein>
    <submittedName>
        <fullName evidence="3">Uncharacterized protein</fullName>
    </submittedName>
</protein>
<organism evidence="3 4">
    <name type="scientific">Mycena alexandri</name>
    <dbReference type="NCBI Taxonomy" id="1745969"/>
    <lineage>
        <taxon>Eukaryota</taxon>
        <taxon>Fungi</taxon>
        <taxon>Dikarya</taxon>
        <taxon>Basidiomycota</taxon>
        <taxon>Agaricomycotina</taxon>
        <taxon>Agaricomycetes</taxon>
        <taxon>Agaricomycetidae</taxon>
        <taxon>Agaricales</taxon>
        <taxon>Marasmiineae</taxon>
        <taxon>Mycenaceae</taxon>
        <taxon>Mycena</taxon>
    </lineage>
</organism>
<feature type="transmembrane region" description="Helical" evidence="2">
    <location>
        <begin position="306"/>
        <end position="331"/>
    </location>
</feature>
<feature type="transmembrane region" description="Helical" evidence="2">
    <location>
        <begin position="382"/>
        <end position="399"/>
    </location>
</feature>
<feature type="transmembrane region" description="Helical" evidence="2">
    <location>
        <begin position="411"/>
        <end position="430"/>
    </location>
</feature>
<name>A0AAD6S4M9_9AGAR</name>